<feature type="signal peptide" evidence="2">
    <location>
        <begin position="1"/>
        <end position="25"/>
    </location>
</feature>
<evidence type="ECO:0000256" key="2">
    <source>
        <dbReference type="SAM" id="SignalP"/>
    </source>
</evidence>
<feature type="transmembrane region" description="Helical" evidence="1">
    <location>
        <begin position="97"/>
        <end position="122"/>
    </location>
</feature>
<keyword evidence="4" id="KW-1185">Reference proteome</keyword>
<dbReference type="Proteomes" id="UP000215902">
    <property type="component" value="Unassembled WGS sequence"/>
</dbReference>
<name>A0A267FSG8_9PLAT</name>
<keyword evidence="1" id="KW-1133">Transmembrane helix</keyword>
<evidence type="ECO:0000256" key="1">
    <source>
        <dbReference type="SAM" id="Phobius"/>
    </source>
</evidence>
<keyword evidence="1" id="KW-0472">Membrane</keyword>
<keyword evidence="2" id="KW-0732">Signal</keyword>
<proteinExistence type="predicted"/>
<reference evidence="3 4" key="1">
    <citation type="submission" date="2017-06" db="EMBL/GenBank/DDBJ databases">
        <title>A platform for efficient transgenesis in Macrostomum lignano, a flatworm model organism for stem cell research.</title>
        <authorList>
            <person name="Berezikov E."/>
        </authorList>
    </citation>
    <scope>NUCLEOTIDE SEQUENCE [LARGE SCALE GENOMIC DNA]</scope>
    <source>
        <strain evidence="3">DV1</strain>
        <tissue evidence="3">Whole organism</tissue>
    </source>
</reference>
<comment type="caution">
    <text evidence="3">The sequence shown here is derived from an EMBL/GenBank/DDBJ whole genome shotgun (WGS) entry which is preliminary data.</text>
</comment>
<feature type="chain" id="PRO_5013057419" evidence="2">
    <location>
        <begin position="26"/>
        <end position="190"/>
    </location>
</feature>
<dbReference type="EMBL" id="NIVC01000795">
    <property type="protein sequence ID" value="PAA76768.1"/>
    <property type="molecule type" value="Genomic_DNA"/>
</dbReference>
<evidence type="ECO:0000313" key="4">
    <source>
        <dbReference type="Proteomes" id="UP000215902"/>
    </source>
</evidence>
<evidence type="ECO:0000313" key="3">
    <source>
        <dbReference type="EMBL" id="PAA76768.1"/>
    </source>
</evidence>
<gene>
    <name evidence="3" type="ORF">BOX15_Mlig012545g2</name>
</gene>
<dbReference type="AlphaFoldDB" id="A0A267FSG8"/>
<organism evidence="3 4">
    <name type="scientific">Macrostomum lignano</name>
    <dbReference type="NCBI Taxonomy" id="282301"/>
    <lineage>
        <taxon>Eukaryota</taxon>
        <taxon>Metazoa</taxon>
        <taxon>Spiralia</taxon>
        <taxon>Lophotrochozoa</taxon>
        <taxon>Platyhelminthes</taxon>
        <taxon>Rhabditophora</taxon>
        <taxon>Macrostomorpha</taxon>
        <taxon>Macrostomida</taxon>
        <taxon>Macrostomidae</taxon>
        <taxon>Macrostomum</taxon>
    </lineage>
</organism>
<protein>
    <submittedName>
        <fullName evidence="3">Uncharacterized protein</fullName>
    </submittedName>
</protein>
<sequence length="190" mass="21241">MSSCSVRCLLLLLAVAACYISVSNAHSRRCCSGRLPDGKTTNLTCTRPTPYCCRSRHPLKPVFCCSDCRKGVDYDDCERDDDDDDDDHQGNWKYKYYWKYIGCAIGALVLLFVLAGLVFGLVKLFKSVCCKRRTTSVRSATAGVPSSSVDYPKNIDVAPEWQQPPKMPPGYFDVFTVTPPPDYKERPESA</sequence>
<keyword evidence="1" id="KW-0812">Transmembrane</keyword>
<accession>A0A267FSG8</accession>
<dbReference type="PROSITE" id="PS51257">
    <property type="entry name" value="PROKAR_LIPOPROTEIN"/>
    <property type="match status" value="1"/>
</dbReference>